<dbReference type="InterPro" id="IPR011251">
    <property type="entry name" value="Luciferase-like_dom"/>
</dbReference>
<dbReference type="PANTHER" id="PTHR30011:SF30">
    <property type="entry name" value="XENOBIOTIC COMPOUND MONOOXYGENASE, DSZA FAMILY (AFU_ORTHOLOGUE AFUA_6G01920)"/>
    <property type="match status" value="1"/>
</dbReference>
<evidence type="ECO:0000256" key="1">
    <source>
        <dbReference type="ARBA" id="ARBA00033748"/>
    </source>
</evidence>
<dbReference type="AlphaFoldDB" id="A0A0G4N9Q5"/>
<feature type="compositionally biased region" description="Basic and acidic residues" evidence="2">
    <location>
        <begin position="273"/>
        <end position="282"/>
    </location>
</feature>
<proteinExistence type="inferred from homology"/>
<feature type="compositionally biased region" description="Polar residues" evidence="2">
    <location>
        <begin position="261"/>
        <end position="270"/>
    </location>
</feature>
<dbReference type="Pfam" id="PF00296">
    <property type="entry name" value="Bac_luciferase"/>
    <property type="match status" value="1"/>
</dbReference>
<organism evidence="4 5">
    <name type="scientific">Verticillium longisporum</name>
    <name type="common">Verticillium dahliae var. longisporum</name>
    <dbReference type="NCBI Taxonomy" id="100787"/>
    <lineage>
        <taxon>Eukaryota</taxon>
        <taxon>Fungi</taxon>
        <taxon>Dikarya</taxon>
        <taxon>Ascomycota</taxon>
        <taxon>Pezizomycotina</taxon>
        <taxon>Sordariomycetes</taxon>
        <taxon>Hypocreomycetidae</taxon>
        <taxon>Glomerellales</taxon>
        <taxon>Plectosphaerellaceae</taxon>
        <taxon>Verticillium</taxon>
    </lineage>
</organism>
<dbReference type="Proteomes" id="UP000045706">
    <property type="component" value="Unassembled WGS sequence"/>
</dbReference>
<dbReference type="Gene3D" id="3.20.20.30">
    <property type="entry name" value="Luciferase-like domain"/>
    <property type="match status" value="1"/>
</dbReference>
<feature type="region of interest" description="Disordered" evidence="2">
    <location>
        <begin position="255"/>
        <end position="299"/>
    </location>
</feature>
<dbReference type="InterPro" id="IPR036291">
    <property type="entry name" value="NAD(P)-bd_dom_sf"/>
</dbReference>
<dbReference type="EMBL" id="CVQI01033129">
    <property type="protein sequence ID" value="CRK43188.1"/>
    <property type="molecule type" value="Genomic_DNA"/>
</dbReference>
<feature type="domain" description="Luciferase-like" evidence="3">
    <location>
        <begin position="324"/>
        <end position="600"/>
    </location>
</feature>
<dbReference type="GO" id="GO:0004497">
    <property type="term" value="F:monooxygenase activity"/>
    <property type="evidence" value="ECO:0007669"/>
    <property type="project" value="InterPro"/>
</dbReference>
<dbReference type="SUPFAM" id="SSF51735">
    <property type="entry name" value="NAD(P)-binding Rossmann-fold domains"/>
    <property type="match status" value="1"/>
</dbReference>
<evidence type="ECO:0000259" key="3">
    <source>
        <dbReference type="Pfam" id="PF00296"/>
    </source>
</evidence>
<evidence type="ECO:0000313" key="5">
    <source>
        <dbReference type="Proteomes" id="UP000045706"/>
    </source>
</evidence>
<dbReference type="InterPro" id="IPR016215">
    <property type="entry name" value="NTA_MOA"/>
</dbReference>
<reference evidence="5" key="1">
    <citation type="submission" date="2015-05" db="EMBL/GenBank/DDBJ databases">
        <authorList>
            <person name="Fogelqvist Johan"/>
        </authorList>
    </citation>
    <scope>NUCLEOTIDE SEQUENCE [LARGE SCALE GENOMIC DNA]</scope>
</reference>
<dbReference type="PANTHER" id="PTHR30011">
    <property type="entry name" value="ALKANESULFONATE MONOOXYGENASE-RELATED"/>
    <property type="match status" value="1"/>
</dbReference>
<dbReference type="InterPro" id="IPR036661">
    <property type="entry name" value="Luciferase-like_sf"/>
</dbReference>
<name>A0A0G4N9Q5_VERLO</name>
<sequence>MGVDFSSILDGPDLLQVVRSVEPSLLPQDVRQECLSGIQDRERAVPGDWLAIWGGSSTSANLAVQLARLAGLRVVTIVDKAKHGLRLADHEVLRPDLLIDSHSPARAVEIIRANVGRTRSGHFLHSICVLCIGSGPRSRMGHYHGPRSAKWFAFSTIYASYSMSSVFHGWVNTQLRSSPAQRSFTLVLINAISQSSTAWTPLLVFPTVEAPRYPKGFPFTLGSAILLIIATHALRLHLKRRDPKIEDTTAYAEEAAPVQETPVNKSTPVSVTGKRDSSDREMTSLPIHGNGTSSPVDGPSEAKKQILLNAFDMSTVGHLSPGQWKNPVDKSASKRDLQYWIDLAKLLERGGINALFLADTYGGYDTYEGSLDNCIRRAAQWPMTDPTIPISAMAAVTKNLSFAITASTSFEPPFLLAKRFSSLDHFTRGRIGWNIVTSWKKSAFKAIGIDSPTPHDERYEQADEYLRVLYKLWEGSWADDAIKPDAENDSYADPDKIRTIHHHGKFFHLDTRHIVDPSPQRTPFLFQAGTSSAGSIFAASHAEGIFVSSHSPALLKPKVQEIRRQAAKLGRDPQSVKFFATFTPIVGRTDEEAQEKLAELKKYASTIGGLVLIFHEVPAVGEALVLWLERLLESGLVKPPEVLAAEQGFDGVNRGLDRMRKGEISGGRMVVDIS</sequence>
<gene>
    <name evidence="4" type="ORF">BN1723_016129</name>
</gene>
<evidence type="ECO:0000256" key="2">
    <source>
        <dbReference type="SAM" id="MobiDB-lite"/>
    </source>
</evidence>
<protein>
    <recommendedName>
        <fullName evidence="3">Luciferase-like domain-containing protein</fullName>
    </recommendedName>
</protein>
<dbReference type="SUPFAM" id="SSF51679">
    <property type="entry name" value="Bacterial luciferase-like"/>
    <property type="match status" value="1"/>
</dbReference>
<evidence type="ECO:0000313" key="4">
    <source>
        <dbReference type="EMBL" id="CRK43188.1"/>
    </source>
</evidence>
<dbReference type="GO" id="GO:0016705">
    <property type="term" value="F:oxidoreductase activity, acting on paired donors, with incorporation or reduction of molecular oxygen"/>
    <property type="evidence" value="ECO:0007669"/>
    <property type="project" value="InterPro"/>
</dbReference>
<accession>A0A0G4N9Q5</accession>
<dbReference type="Gene3D" id="3.40.50.720">
    <property type="entry name" value="NAD(P)-binding Rossmann-like Domain"/>
    <property type="match status" value="1"/>
</dbReference>
<dbReference type="NCBIfam" id="TIGR03860">
    <property type="entry name" value="FMN_nitrolo"/>
    <property type="match status" value="1"/>
</dbReference>
<comment type="similarity">
    <text evidence="1">Belongs to the NtaA/SnaA/DszA monooxygenase family.</text>
</comment>
<dbReference type="InterPro" id="IPR051260">
    <property type="entry name" value="Diverse_substr_monoxygenases"/>
</dbReference>